<reference evidence="3" key="2">
    <citation type="submission" date="2015-06" db="UniProtKB">
        <authorList>
            <consortium name="EnsemblMetazoa"/>
        </authorList>
    </citation>
    <scope>IDENTIFICATION</scope>
</reference>
<proteinExistence type="predicted"/>
<feature type="compositionally biased region" description="Polar residues" evidence="1">
    <location>
        <begin position="424"/>
        <end position="442"/>
    </location>
</feature>
<dbReference type="HOGENOM" id="CLU_448565_0_0_1"/>
<evidence type="ECO:0000256" key="1">
    <source>
        <dbReference type="SAM" id="MobiDB-lite"/>
    </source>
</evidence>
<feature type="region of interest" description="Disordered" evidence="1">
    <location>
        <begin position="424"/>
        <end position="451"/>
    </location>
</feature>
<dbReference type="Pfam" id="PF13949">
    <property type="entry name" value="ALIX_LYPXL_bnd"/>
    <property type="match status" value="1"/>
</dbReference>
<dbReference type="EnsemblMetazoa" id="MESCA004093-RA">
    <property type="protein sequence ID" value="MESCA004093-PA"/>
    <property type="gene ID" value="MESCA004093"/>
</dbReference>
<feature type="compositionally biased region" description="Polar residues" evidence="1">
    <location>
        <begin position="284"/>
        <end position="299"/>
    </location>
</feature>
<organism evidence="3 4">
    <name type="scientific">Megaselia scalaris</name>
    <name type="common">Humpbacked fly</name>
    <name type="synonym">Phora scalaris</name>
    <dbReference type="NCBI Taxonomy" id="36166"/>
    <lineage>
        <taxon>Eukaryota</taxon>
        <taxon>Metazoa</taxon>
        <taxon>Ecdysozoa</taxon>
        <taxon>Arthropoda</taxon>
        <taxon>Hexapoda</taxon>
        <taxon>Insecta</taxon>
        <taxon>Pterygota</taxon>
        <taxon>Neoptera</taxon>
        <taxon>Endopterygota</taxon>
        <taxon>Diptera</taxon>
        <taxon>Brachycera</taxon>
        <taxon>Muscomorpha</taxon>
        <taxon>Platypezoidea</taxon>
        <taxon>Phoridae</taxon>
        <taxon>Megaseliini</taxon>
        <taxon>Megaselia</taxon>
    </lineage>
</organism>
<accession>T1GKR6</accession>
<dbReference type="GO" id="GO:0043328">
    <property type="term" value="P:protein transport to vacuole involved in ubiquitin-dependent protein catabolic process via the multivesicular body sorting pathway"/>
    <property type="evidence" value="ECO:0007669"/>
    <property type="project" value="TreeGrafter"/>
</dbReference>
<evidence type="ECO:0000259" key="2">
    <source>
        <dbReference type="Pfam" id="PF13949"/>
    </source>
</evidence>
<dbReference type="PANTHER" id="PTHR23030">
    <property type="entry name" value="PCD6 INTERACTING PROTEIN-RELATED"/>
    <property type="match status" value="1"/>
</dbReference>
<reference evidence="4" key="1">
    <citation type="submission" date="2013-02" db="EMBL/GenBank/DDBJ databases">
        <authorList>
            <person name="Hughes D."/>
        </authorList>
    </citation>
    <scope>NUCLEOTIDE SEQUENCE</scope>
    <source>
        <strain>Durham</strain>
        <strain evidence="4">NC isolate 2 -- Noor lab</strain>
    </source>
</reference>
<dbReference type="EMBL" id="CAQQ02175069">
    <property type="status" value="NOT_ANNOTATED_CDS"/>
    <property type="molecule type" value="Genomic_DNA"/>
</dbReference>
<feature type="domain" description="ALIX V-shaped" evidence="2">
    <location>
        <begin position="55"/>
        <end position="217"/>
    </location>
</feature>
<evidence type="ECO:0000313" key="3">
    <source>
        <dbReference type="EnsemblMetazoa" id="MESCA004093-PA"/>
    </source>
</evidence>
<dbReference type="GO" id="GO:0005768">
    <property type="term" value="C:endosome"/>
    <property type="evidence" value="ECO:0007669"/>
    <property type="project" value="TreeGrafter"/>
</dbReference>
<sequence length="609" mass="68509">MTKKLKKTSINKVLVNIIEQTLISLNCPRNFKNIRKPIIKLVKAMILFERPWNCTPLQEIQSHVPKLSSPIEESMFKDLKLILNKANEMRAQREQFHADLRIAINDDDITAKVIANNDLNLNELFKKEISKHDLKVNLIEQNLSAQHNILAALTEEYAKTAPLLKTLSDIKHQKENFYSSLAASYDVYEDLLAKSGKGLEFYKKLQSNIQKLFTRIRAARDVQNEDRELRLKATQNIPQLPTTIASSTSSATSVSSNKPKLRDYLNSQSKLSSTLPTVRPSPLGSESPSTDGNYHNNKSAYPVPNDPPPPYANPTNQQSVETVDLNAVKSSKSAPSPYNIGYQYQTQHFSQQNSSNFPQNQQTDVAASFQIQPQQQLQTFPNQPYYQAASTSSYQQQLQPVTTQAFSQIPVSYNSSQNATFQLNNQGFGTGSYQQPSTQNKSTDIHSLPNQSLSYQSPYSVKSDLQDQFAGMQIQPQTCYQQTPVSTMTASNTSSQLTQANSTYNISSNAQATSSYMQQTYTYNQQPVNSSQQSQVNMYPAGTNYYVQPGASYYQQPISGTSVITTLQDKSPYDSQNQAYNPQIQQQQQSQPPGMFDIIWILFICLFFV</sequence>
<name>T1GKR6_MEGSC</name>
<dbReference type="PANTHER" id="PTHR23030:SF30">
    <property type="entry name" value="TYROSINE-PROTEIN PHOSPHATASE NON-RECEPTOR TYPE 23"/>
    <property type="match status" value="1"/>
</dbReference>
<evidence type="ECO:0000313" key="4">
    <source>
        <dbReference type="Proteomes" id="UP000015102"/>
    </source>
</evidence>
<dbReference type="GO" id="GO:0045022">
    <property type="term" value="P:early endosome to late endosome transport"/>
    <property type="evidence" value="ECO:0007669"/>
    <property type="project" value="TreeGrafter"/>
</dbReference>
<dbReference type="AlphaFoldDB" id="T1GKR6"/>
<feature type="compositionally biased region" description="Polar residues" evidence="1">
    <location>
        <begin position="265"/>
        <end position="276"/>
    </location>
</feature>
<dbReference type="STRING" id="36166.T1GKR6"/>
<dbReference type="InterPro" id="IPR025304">
    <property type="entry name" value="ALIX_V_dom"/>
</dbReference>
<dbReference type="GO" id="GO:0032456">
    <property type="term" value="P:endocytic recycling"/>
    <property type="evidence" value="ECO:0007669"/>
    <property type="project" value="TreeGrafter"/>
</dbReference>
<protein>
    <recommendedName>
        <fullName evidence="2">ALIX V-shaped domain-containing protein</fullName>
    </recommendedName>
</protein>
<keyword evidence="4" id="KW-1185">Reference proteome</keyword>
<feature type="compositionally biased region" description="Low complexity" evidence="1">
    <location>
        <begin position="242"/>
        <end position="256"/>
    </location>
</feature>
<feature type="region of interest" description="Disordered" evidence="1">
    <location>
        <begin position="240"/>
        <end position="317"/>
    </location>
</feature>
<dbReference type="Gene3D" id="1.20.120.560">
    <property type="entry name" value="alix/aip1 in complex with the ypdl late domain"/>
    <property type="match status" value="1"/>
</dbReference>
<dbReference type="Proteomes" id="UP000015102">
    <property type="component" value="Unassembled WGS sequence"/>
</dbReference>